<evidence type="ECO:0000256" key="4">
    <source>
        <dbReference type="PIRSR" id="PIRSR606118-50"/>
    </source>
</evidence>
<keyword evidence="3" id="KW-0233">DNA recombination</keyword>
<evidence type="ECO:0000256" key="2">
    <source>
        <dbReference type="ARBA" id="ARBA00023125"/>
    </source>
</evidence>
<dbReference type="Pfam" id="PF00239">
    <property type="entry name" value="Resolvase"/>
    <property type="match status" value="1"/>
</dbReference>
<dbReference type="OrthoDB" id="9797501at2"/>
<dbReference type="InterPro" id="IPR036162">
    <property type="entry name" value="Resolvase-like_N_sf"/>
</dbReference>
<dbReference type="RefSeq" id="WP_152889347.1">
    <property type="nucleotide sequence ID" value="NZ_WHJC01000088.1"/>
</dbReference>
<dbReference type="Proteomes" id="UP000430345">
    <property type="component" value="Unassembled WGS sequence"/>
</dbReference>
<accession>A0A6I1MN22</accession>
<dbReference type="PROSITE" id="PS00397">
    <property type="entry name" value="RECOMBINASES_1"/>
    <property type="match status" value="1"/>
</dbReference>
<proteinExistence type="predicted"/>
<reference evidence="7 8" key="1">
    <citation type="submission" date="2019-10" db="EMBL/GenBank/DDBJ databases">
        <title>The Genome Sequence of Clostridium tarantellae Isolated from Fish Brain.</title>
        <authorList>
            <person name="Bano L."/>
            <person name="Kiel M."/>
            <person name="Sales G."/>
            <person name="Doxey A.C."/>
            <person name="Mansfield M.J."/>
            <person name="Schiavone M."/>
            <person name="Rossetto O."/>
            <person name="Pirazzini M."/>
            <person name="Dobrindt U."/>
            <person name="Montecucco C."/>
        </authorList>
    </citation>
    <scope>NUCLEOTIDE SEQUENCE [LARGE SCALE GENOMIC DNA]</scope>
    <source>
        <strain evidence="7 8">DSM 3997</strain>
    </source>
</reference>
<keyword evidence="1" id="KW-0229">DNA integration</keyword>
<evidence type="ECO:0000256" key="1">
    <source>
        <dbReference type="ARBA" id="ARBA00022908"/>
    </source>
</evidence>
<feature type="domain" description="Resolvase/invertase-type recombinase catalytic" evidence="6">
    <location>
        <begin position="1"/>
        <end position="61"/>
    </location>
</feature>
<dbReference type="PROSITE" id="PS51736">
    <property type="entry name" value="RECOMBINASES_3"/>
    <property type="match status" value="1"/>
</dbReference>
<comment type="caution">
    <text evidence="7">The sequence shown here is derived from an EMBL/GenBank/DDBJ whole genome shotgun (WGS) entry which is preliminary data.</text>
</comment>
<evidence type="ECO:0000259" key="6">
    <source>
        <dbReference type="PROSITE" id="PS51736"/>
    </source>
</evidence>
<dbReference type="InterPro" id="IPR006118">
    <property type="entry name" value="Recombinase_CS"/>
</dbReference>
<evidence type="ECO:0000256" key="5">
    <source>
        <dbReference type="PROSITE-ProRule" id="PRU10137"/>
    </source>
</evidence>
<keyword evidence="8" id="KW-1185">Reference proteome</keyword>
<dbReference type="GO" id="GO:0003677">
    <property type="term" value="F:DNA binding"/>
    <property type="evidence" value="ECO:0007669"/>
    <property type="project" value="UniProtKB-KW"/>
</dbReference>
<dbReference type="GO" id="GO:0015074">
    <property type="term" value="P:DNA integration"/>
    <property type="evidence" value="ECO:0007669"/>
    <property type="project" value="UniProtKB-KW"/>
</dbReference>
<dbReference type="GO" id="GO:0000150">
    <property type="term" value="F:DNA strand exchange activity"/>
    <property type="evidence" value="ECO:0007669"/>
    <property type="project" value="InterPro"/>
</dbReference>
<evidence type="ECO:0000313" key="7">
    <source>
        <dbReference type="EMBL" id="MPQ43642.1"/>
    </source>
</evidence>
<feature type="active site" description="O-(5'-phospho-DNA)-serine intermediate" evidence="4 5">
    <location>
        <position position="9"/>
    </location>
</feature>
<dbReference type="SUPFAM" id="SSF53041">
    <property type="entry name" value="Resolvase-like"/>
    <property type="match status" value="1"/>
</dbReference>
<dbReference type="EMBL" id="WHJC01000088">
    <property type="protein sequence ID" value="MPQ43642.1"/>
    <property type="molecule type" value="Genomic_DNA"/>
</dbReference>
<dbReference type="AlphaFoldDB" id="A0A6I1MN22"/>
<protein>
    <submittedName>
        <fullName evidence="7">Resolvase</fullName>
    </submittedName>
</protein>
<gene>
    <name evidence="7" type="ORF">GBZ86_07705</name>
</gene>
<dbReference type="Gene3D" id="3.40.50.1390">
    <property type="entry name" value="Resolvase, N-terminal catalytic domain"/>
    <property type="match status" value="1"/>
</dbReference>
<evidence type="ECO:0000256" key="3">
    <source>
        <dbReference type="ARBA" id="ARBA00023172"/>
    </source>
</evidence>
<evidence type="ECO:0000313" key="8">
    <source>
        <dbReference type="Proteomes" id="UP000430345"/>
    </source>
</evidence>
<keyword evidence="2" id="KW-0238">DNA-binding</keyword>
<sequence length="61" mass="7268">MIYYYARVSSEKQKLTRQIDLFKEMGGTDRTIFQEKKSGKSFANRDTWLELMQWAREGATK</sequence>
<name>A0A6I1MN22_9CLOT</name>
<dbReference type="InterPro" id="IPR006119">
    <property type="entry name" value="Resolv_N"/>
</dbReference>
<organism evidence="7 8">
    <name type="scientific">Clostridium tarantellae</name>
    <dbReference type="NCBI Taxonomy" id="39493"/>
    <lineage>
        <taxon>Bacteria</taxon>
        <taxon>Bacillati</taxon>
        <taxon>Bacillota</taxon>
        <taxon>Clostridia</taxon>
        <taxon>Eubacteriales</taxon>
        <taxon>Clostridiaceae</taxon>
        <taxon>Clostridium</taxon>
    </lineage>
</organism>